<dbReference type="GO" id="GO:0000978">
    <property type="term" value="F:RNA polymerase II cis-regulatory region sequence-specific DNA binding"/>
    <property type="evidence" value="ECO:0007669"/>
    <property type="project" value="TreeGrafter"/>
</dbReference>
<keyword evidence="4 12" id="KW-0479">Metal-binding</keyword>
<feature type="region of interest" description="Disordered" evidence="14">
    <location>
        <begin position="122"/>
        <end position="209"/>
    </location>
</feature>
<feature type="binding site" evidence="12">
    <location>
        <position position="692"/>
    </location>
    <ligand>
        <name>[4Fe-4S] cluster</name>
        <dbReference type="ChEBI" id="CHEBI:49883"/>
    </ligand>
</feature>
<feature type="region of interest" description="Disordered" evidence="14">
    <location>
        <begin position="546"/>
        <end position="569"/>
    </location>
</feature>
<evidence type="ECO:0000313" key="16">
    <source>
        <dbReference type="EMBL" id="KAJ3572636.1"/>
    </source>
</evidence>
<feature type="binding site" evidence="12">
    <location>
        <position position="625"/>
    </location>
    <ligand>
        <name>[2Fe-2S] cluster</name>
        <dbReference type="ChEBI" id="CHEBI:190135"/>
    </ligand>
</feature>
<dbReference type="InterPro" id="IPR030456">
    <property type="entry name" value="TF_fork_head_CS_2"/>
</dbReference>
<feature type="binding site" evidence="12">
    <location>
        <position position="630"/>
    </location>
    <ligand>
        <name>[2Fe-2S] cluster</name>
        <dbReference type="ChEBI" id="CHEBI:190135"/>
    </ligand>
</feature>
<dbReference type="InterPro" id="IPR001766">
    <property type="entry name" value="Fork_head_dom"/>
</dbReference>
<dbReference type="InterPro" id="IPR036390">
    <property type="entry name" value="WH_DNA-bd_sf"/>
</dbReference>
<feature type="short sequence motif" description="Cx2C motif 2" evidence="12">
    <location>
        <begin position="692"/>
        <end position="695"/>
    </location>
</feature>
<comment type="domain">
    <text evidence="12">The twin Cx2C motifs are involved in the recognition by the mitochondrial MIA40-ERV1 disulfide relay system. The formation of 2 disulfide bonds in the Cx2C motifs through dithiol/disulfide exchange reactions effectively traps the protein in the mitochondrial intermembrane space.</text>
</comment>
<comment type="cofactor">
    <cofactor evidence="1 12">
        <name>[4Fe-4S] cluster</name>
        <dbReference type="ChEBI" id="CHEBI:49883"/>
    </cofactor>
</comment>
<feature type="binding site" evidence="12">
    <location>
        <position position="628"/>
    </location>
    <ligand>
        <name>[2Fe-2S] cluster</name>
        <dbReference type="ChEBI" id="CHEBI:190135"/>
    </ligand>
</feature>
<dbReference type="PANTHER" id="PTHR46078:SF2">
    <property type="entry name" value="FORK-HEAD DOMAIN-CONTAINING PROTEIN"/>
    <property type="match status" value="1"/>
</dbReference>
<keyword evidence="9 12" id="KW-0496">Mitochondrion</keyword>
<evidence type="ECO:0000259" key="15">
    <source>
        <dbReference type="PROSITE" id="PS50039"/>
    </source>
</evidence>
<reference evidence="16" key="1">
    <citation type="submission" date="2022-07" db="EMBL/GenBank/DDBJ databases">
        <title>Genome Sequence of Leucocoprinus birnbaumii.</title>
        <authorList>
            <person name="Buettner E."/>
        </authorList>
    </citation>
    <scope>NUCLEOTIDE SEQUENCE</scope>
    <source>
        <strain evidence="16">VT141</strain>
    </source>
</reference>
<evidence type="ECO:0000256" key="1">
    <source>
        <dbReference type="ARBA" id="ARBA00001966"/>
    </source>
</evidence>
<evidence type="ECO:0000256" key="6">
    <source>
        <dbReference type="ARBA" id="ARBA00023014"/>
    </source>
</evidence>
<dbReference type="GO" id="GO:0051537">
    <property type="term" value="F:2 iron, 2 sulfur cluster binding"/>
    <property type="evidence" value="ECO:0007669"/>
    <property type="project" value="UniProtKB-UniRule"/>
</dbReference>
<feature type="binding site" evidence="12">
    <location>
        <position position="681"/>
    </location>
    <ligand>
        <name>[4Fe-4S] cluster</name>
        <dbReference type="ChEBI" id="CHEBI:49883"/>
    </ligand>
</feature>
<dbReference type="GO" id="GO:0005758">
    <property type="term" value="C:mitochondrial intermembrane space"/>
    <property type="evidence" value="ECO:0007669"/>
    <property type="project" value="UniProtKB-SubCell"/>
</dbReference>
<keyword evidence="11 13" id="KW-0539">Nucleus</keyword>
<comment type="cofactor">
    <cofactor evidence="12">
        <name>[2Fe-2S] cluster</name>
        <dbReference type="ChEBI" id="CHEBI:190135"/>
    </cofactor>
</comment>
<feature type="binding site" evidence="12">
    <location>
        <position position="695"/>
    </location>
    <ligand>
        <name>[4Fe-4S] cluster</name>
        <dbReference type="ChEBI" id="CHEBI:49883"/>
    </ligand>
</feature>
<evidence type="ECO:0000256" key="14">
    <source>
        <dbReference type="SAM" id="MobiDB-lite"/>
    </source>
</evidence>
<dbReference type="Pfam" id="PF16803">
    <property type="entry name" value="DRE2_N"/>
    <property type="match status" value="1"/>
</dbReference>
<comment type="domain">
    <text evidence="12">The N-terminal domain has structural similarity with S-adenosyl-L-methionine-dependent methyltransferases, but does not bind S-adenosyl-L-methionine. It is required for correct assembly of the 2 Fe-S clusters.</text>
</comment>
<feature type="domain" description="Fork-head" evidence="15">
    <location>
        <begin position="54"/>
        <end position="149"/>
    </location>
</feature>
<feature type="compositionally biased region" description="Basic residues" evidence="14">
    <location>
        <begin position="139"/>
        <end position="152"/>
    </location>
</feature>
<dbReference type="SMART" id="SM00339">
    <property type="entry name" value="FH"/>
    <property type="match status" value="1"/>
</dbReference>
<keyword evidence="7" id="KW-0805">Transcription regulation</keyword>
<keyword evidence="8 13" id="KW-0238">DNA-binding</keyword>
<comment type="domain">
    <text evidence="12">The C-terminal domain binds 2 Fe-S clusters but is otherwise mostly in an intrinsically disordered conformation.</text>
</comment>
<dbReference type="GO" id="GO:0051539">
    <property type="term" value="F:4 iron, 4 sulfur cluster binding"/>
    <property type="evidence" value="ECO:0007669"/>
    <property type="project" value="UniProtKB-KW"/>
</dbReference>
<dbReference type="InterPro" id="IPR045912">
    <property type="entry name" value="FOXJ2/3-like"/>
</dbReference>
<feature type="binding site" evidence="12">
    <location>
        <position position="611"/>
    </location>
    <ligand>
        <name>[2Fe-2S] cluster</name>
        <dbReference type="ChEBI" id="CHEBI:190135"/>
    </ligand>
</feature>
<keyword evidence="17" id="KW-1185">Reference proteome</keyword>
<dbReference type="HAMAP" id="MF_03115">
    <property type="entry name" value="Anamorsin"/>
    <property type="match status" value="1"/>
</dbReference>
<name>A0AAD5VXD2_9AGAR</name>
<evidence type="ECO:0000256" key="12">
    <source>
        <dbReference type="HAMAP-Rule" id="MF_03115"/>
    </source>
</evidence>
<feature type="region of interest" description="Disordered" evidence="14">
    <location>
        <begin position="1"/>
        <end position="31"/>
    </location>
</feature>
<dbReference type="PROSITE" id="PS50039">
    <property type="entry name" value="FORK_HEAD_3"/>
    <property type="match status" value="1"/>
</dbReference>
<dbReference type="InterPro" id="IPR036388">
    <property type="entry name" value="WH-like_DNA-bd_sf"/>
</dbReference>
<dbReference type="EMBL" id="JANIEX010000134">
    <property type="protein sequence ID" value="KAJ3572636.1"/>
    <property type="molecule type" value="Genomic_DNA"/>
</dbReference>
<dbReference type="GO" id="GO:0000981">
    <property type="term" value="F:DNA-binding transcription factor activity, RNA polymerase II-specific"/>
    <property type="evidence" value="ECO:0007669"/>
    <property type="project" value="TreeGrafter"/>
</dbReference>
<evidence type="ECO:0000256" key="9">
    <source>
        <dbReference type="ARBA" id="ARBA00023128"/>
    </source>
</evidence>
<comment type="similarity">
    <text evidence="12">Belongs to the anamorsin family.</text>
</comment>
<keyword evidence="5 12" id="KW-0408">Iron</keyword>
<feature type="binding site" evidence="12">
    <location>
        <position position="684"/>
    </location>
    <ligand>
        <name>[4Fe-4S] cluster</name>
        <dbReference type="ChEBI" id="CHEBI:49883"/>
    </ligand>
</feature>
<evidence type="ECO:0000256" key="13">
    <source>
        <dbReference type="PROSITE-ProRule" id="PRU00089"/>
    </source>
</evidence>
<feature type="DNA-binding region" description="Fork-head" evidence="13">
    <location>
        <begin position="54"/>
        <end position="149"/>
    </location>
</feature>
<comment type="caution">
    <text evidence="16">The sequence shown here is derived from an EMBL/GenBank/DDBJ whole genome shotgun (WGS) entry which is preliminary data.</text>
</comment>
<feature type="compositionally biased region" description="Low complexity" evidence="14">
    <location>
        <begin position="1"/>
        <end position="22"/>
    </location>
</feature>
<comment type="caution">
    <text evidence="12">Lacks conserved residue(s) required for the propagation of feature annotation.</text>
</comment>
<keyword evidence="10" id="KW-0804">Transcription</keyword>
<evidence type="ECO:0000256" key="7">
    <source>
        <dbReference type="ARBA" id="ARBA00023015"/>
    </source>
</evidence>
<dbReference type="InterPro" id="IPR046408">
    <property type="entry name" value="CIAPIN1"/>
</dbReference>
<evidence type="ECO:0000256" key="3">
    <source>
        <dbReference type="ARBA" id="ARBA00022490"/>
    </source>
</evidence>
<dbReference type="InterPro" id="IPR007785">
    <property type="entry name" value="Anamorsin"/>
</dbReference>
<feature type="short sequence motif" description="Cx2C motif 1" evidence="12">
    <location>
        <begin position="681"/>
        <end position="684"/>
    </location>
</feature>
<evidence type="ECO:0000256" key="5">
    <source>
        <dbReference type="ARBA" id="ARBA00023004"/>
    </source>
</evidence>
<accession>A0AAD5VXD2</accession>
<keyword evidence="12" id="KW-0001">2Fe-2S</keyword>
<dbReference type="GO" id="GO:0005634">
    <property type="term" value="C:nucleus"/>
    <property type="evidence" value="ECO:0007669"/>
    <property type="project" value="UniProtKB-SubCell"/>
</dbReference>
<sequence length="718" mass="78221">MSQQQAQAMQPMLDQQAQQAQDVGASSYYPQDNDLTGGLPINLDSLRDGPPGSKPFYPYSTLIRYAIKGSPNQKLLLEDIYYAIESRFPYFRSAPSGWKNSVRHNLSLNPCFEKVPRPLTDRGKGSYWTVNDNVDPRTGVHRVRKKKSKGSKNRGSEEVESQDPTQDYSAEAQAPPQTYEDPNAHAQFVAPPAMHPDDAGPSRQQVPYPPPYPFNPNFPMMAPDPRFPPPIPGVLPISPDEGFELDEHGNVNWRLAWLKELGHLQQITAEQEKAGVDPEWYRMMLFRVRSALMPPPPMNPEVMHGMPPPPHMQPPPPQNANKTADCQSVITPADAESVESSYVSITNGESNLQRIVAGPCDTFKGISCAQFFICTHLSHSTFLGVFCIRLKIPPVMSPTAVLPQTANMTNGLSATNGVTVKGPALAIGTLSTAQEGKYQSLVTDLEKARRVDRQLLDRLVDNATTLEPSFYSSVHVILTDAEYQTLTPNLSAFLAQLLTGLSPLGTLHLLNLASAIQTLPSELTLAGFNILSTLPDEGTLIAQKPAPPPSSAVPLNKTTNGAPLSVPLRKKTDPAKKKALWALTAAADNTDKIDPESLLTEADKTRPVPTCEPVNASAPRRKRACKGCTCGLAELEEEERKNGKVVLLDGSQNGETMVVTQSEKERLVNAAKNAPKATSSCGNCFLGDAFRCASCPYLGLPAFKPGEKVEIDFGMDDI</sequence>
<organism evidence="16 17">
    <name type="scientific">Leucocoprinus birnbaumii</name>
    <dbReference type="NCBI Taxonomy" id="56174"/>
    <lineage>
        <taxon>Eukaryota</taxon>
        <taxon>Fungi</taxon>
        <taxon>Dikarya</taxon>
        <taxon>Basidiomycota</taxon>
        <taxon>Agaricomycotina</taxon>
        <taxon>Agaricomycetes</taxon>
        <taxon>Agaricomycetidae</taxon>
        <taxon>Agaricales</taxon>
        <taxon>Agaricineae</taxon>
        <taxon>Agaricaceae</taxon>
        <taxon>Leucocoprinus</taxon>
    </lineage>
</organism>
<dbReference type="FunFam" id="1.10.10.10:FF:000135">
    <property type="entry name" value="forkhead box protein G1"/>
    <property type="match status" value="1"/>
</dbReference>
<evidence type="ECO:0000256" key="11">
    <source>
        <dbReference type="ARBA" id="ARBA00023242"/>
    </source>
</evidence>
<keyword evidence="6 12" id="KW-0411">Iron-sulfur</keyword>
<evidence type="ECO:0000256" key="8">
    <source>
        <dbReference type="ARBA" id="ARBA00023125"/>
    </source>
</evidence>
<protein>
    <recommendedName>
        <fullName evidence="15">Fork-head domain-containing protein</fullName>
    </recommendedName>
</protein>
<feature type="region of interest" description="Fe-S binding site B" evidence="12">
    <location>
        <begin position="681"/>
        <end position="695"/>
    </location>
</feature>
<evidence type="ECO:0000256" key="2">
    <source>
        <dbReference type="ARBA" id="ARBA00022485"/>
    </source>
</evidence>
<dbReference type="Gene3D" id="1.10.10.10">
    <property type="entry name" value="Winged helix-like DNA-binding domain superfamily/Winged helix DNA-binding domain"/>
    <property type="match status" value="1"/>
</dbReference>
<dbReference type="GO" id="GO:0016226">
    <property type="term" value="P:iron-sulfur cluster assembly"/>
    <property type="evidence" value="ECO:0007669"/>
    <property type="project" value="UniProtKB-UniRule"/>
</dbReference>
<dbReference type="GO" id="GO:0009055">
    <property type="term" value="F:electron transfer activity"/>
    <property type="evidence" value="ECO:0007669"/>
    <property type="project" value="UniProtKB-UniRule"/>
</dbReference>
<dbReference type="Proteomes" id="UP001213000">
    <property type="component" value="Unassembled WGS sequence"/>
</dbReference>
<dbReference type="Pfam" id="PF05093">
    <property type="entry name" value="CIAPIN1"/>
    <property type="match status" value="1"/>
</dbReference>
<dbReference type="PRINTS" id="PR00053">
    <property type="entry name" value="FORKHEAD"/>
</dbReference>
<dbReference type="GO" id="GO:0046872">
    <property type="term" value="F:metal ion binding"/>
    <property type="evidence" value="ECO:0007669"/>
    <property type="project" value="UniProtKB-KW"/>
</dbReference>
<gene>
    <name evidence="16" type="ORF">NP233_g2949</name>
</gene>
<dbReference type="PROSITE" id="PS00658">
    <property type="entry name" value="FORK_HEAD_2"/>
    <property type="match status" value="1"/>
</dbReference>
<dbReference type="AlphaFoldDB" id="A0AAD5VXD2"/>
<evidence type="ECO:0000313" key="17">
    <source>
        <dbReference type="Proteomes" id="UP001213000"/>
    </source>
</evidence>
<dbReference type="PANTHER" id="PTHR46078">
    <property type="entry name" value="FORKHEAD BOX PROTEIN J2 FAMILY MEMBER"/>
    <property type="match status" value="1"/>
</dbReference>
<dbReference type="CDD" id="cd00059">
    <property type="entry name" value="FH_FOX"/>
    <property type="match status" value="1"/>
</dbReference>
<keyword evidence="2 12" id="KW-0004">4Fe-4S</keyword>
<dbReference type="InterPro" id="IPR031838">
    <property type="entry name" value="Dre2_N"/>
</dbReference>
<dbReference type="SUPFAM" id="SSF46785">
    <property type="entry name" value="Winged helix' DNA-binding domain"/>
    <property type="match status" value="1"/>
</dbReference>
<comment type="subcellular location">
    <subcellularLocation>
        <location evidence="12">Cytoplasm</location>
    </subcellularLocation>
    <subcellularLocation>
        <location evidence="12">Mitochondrion intermembrane space</location>
    </subcellularLocation>
    <subcellularLocation>
        <location evidence="13">Nucleus</location>
    </subcellularLocation>
</comment>
<proteinExistence type="inferred from homology"/>
<dbReference type="Pfam" id="PF00250">
    <property type="entry name" value="Forkhead"/>
    <property type="match status" value="1"/>
</dbReference>
<evidence type="ECO:0000256" key="10">
    <source>
        <dbReference type="ARBA" id="ARBA00023163"/>
    </source>
</evidence>
<evidence type="ECO:0000256" key="4">
    <source>
        <dbReference type="ARBA" id="ARBA00022723"/>
    </source>
</evidence>
<keyword evidence="3 12" id="KW-0963">Cytoplasm</keyword>